<dbReference type="InterPro" id="IPR002146">
    <property type="entry name" value="ATP_synth_b/b'su_bac/chlpt"/>
</dbReference>
<evidence type="ECO:0000313" key="14">
    <source>
        <dbReference type="EMBL" id="AYQ93490.1"/>
    </source>
</evidence>
<evidence type="ECO:0000256" key="1">
    <source>
        <dbReference type="ARBA" id="ARBA00004167"/>
    </source>
</evidence>
<dbReference type="PANTHER" id="PTHR34264">
    <property type="entry name" value="ATP SYNTHASE SUBUNIT B, CHLOROPLASTIC"/>
    <property type="match status" value="1"/>
</dbReference>
<evidence type="ECO:0000256" key="10">
    <source>
        <dbReference type="ARBA" id="ARBA00025198"/>
    </source>
</evidence>
<keyword evidence="2 11" id="KW-0813">Transport</keyword>
<keyword evidence="7 11" id="KW-0406">Ion transport</keyword>
<evidence type="ECO:0000256" key="8">
    <source>
        <dbReference type="ARBA" id="ARBA00023136"/>
    </source>
</evidence>
<accession>A0A3G3LLA7</accession>
<comment type="similarity">
    <text evidence="11 12">Belongs to the ATPase B chain family.</text>
</comment>
<name>A0A3G3LLA7_9EUGL</name>
<evidence type="ECO:0000256" key="9">
    <source>
        <dbReference type="ARBA" id="ARBA00023310"/>
    </source>
</evidence>
<evidence type="ECO:0000256" key="12">
    <source>
        <dbReference type="RuleBase" id="RU003848"/>
    </source>
</evidence>
<keyword evidence="13" id="KW-0175">Coiled coil</keyword>
<evidence type="ECO:0000256" key="4">
    <source>
        <dbReference type="ARBA" id="ARBA00022692"/>
    </source>
</evidence>
<evidence type="ECO:0000256" key="13">
    <source>
        <dbReference type="SAM" id="Coils"/>
    </source>
</evidence>
<keyword evidence="14" id="KW-0150">Chloroplast</keyword>
<evidence type="ECO:0000256" key="7">
    <source>
        <dbReference type="ARBA" id="ARBA00023065"/>
    </source>
</evidence>
<dbReference type="RefSeq" id="YP_009540975.1">
    <property type="nucleotide sequence ID" value="NC_039969.1"/>
</dbReference>
<dbReference type="GO" id="GO:0045259">
    <property type="term" value="C:proton-transporting ATP synthase complex"/>
    <property type="evidence" value="ECO:0007669"/>
    <property type="project" value="UniProtKB-KW"/>
</dbReference>
<comment type="function">
    <text evidence="11">Component of the F(0) channel, it forms part of the peripheral stalk, linking F(1) to F(0).</text>
</comment>
<dbReference type="PANTHER" id="PTHR34264:SF3">
    <property type="entry name" value="ATP SYNTHASE SUBUNIT B, CHLOROPLASTIC"/>
    <property type="match status" value="1"/>
</dbReference>
<evidence type="ECO:0000256" key="5">
    <source>
        <dbReference type="ARBA" id="ARBA00022781"/>
    </source>
</evidence>
<evidence type="ECO:0000256" key="3">
    <source>
        <dbReference type="ARBA" id="ARBA00022547"/>
    </source>
</evidence>
<protein>
    <recommendedName>
        <fullName evidence="11">ATP synthase subunit b, chloroplastic</fullName>
    </recommendedName>
    <alternativeName>
        <fullName evidence="11">ATP synthase F(0) sector subunit b</fullName>
    </alternativeName>
    <alternativeName>
        <fullName evidence="11">ATPase subunit I</fullName>
    </alternativeName>
</protein>
<sequence length="183" mass="21119">MVINFDINFLTSVCESEGFGINTDLFDTNVLNLTFVIAVLVYYGRSLLSDLIKNRKEIVLRNLQEADNKFREASENLAFAKKQFESSKLKAEQIRDQGFVLANQASQKLMESLEDDIKRMKDSTLATIRFEEEKSITEVCNKLNHLAFEKAIEKLKKRLNSNVQKKIIFQNIDRLSSKALIYK</sequence>
<comment type="miscellaneous">
    <text evidence="11">In plastids the F-type ATPase is also known as CF(1)CF(0).</text>
</comment>
<dbReference type="EMBL" id="MH898670">
    <property type="protein sequence ID" value="AYQ93490.1"/>
    <property type="molecule type" value="Genomic_DNA"/>
</dbReference>
<evidence type="ECO:0000256" key="6">
    <source>
        <dbReference type="ARBA" id="ARBA00022989"/>
    </source>
</evidence>
<gene>
    <name evidence="11 14" type="primary">atpF</name>
</gene>
<comment type="function">
    <text evidence="10 11">F(1)F(0) ATP synthase produces ATP from ADP in the presence of a proton or sodium gradient. F-type ATPases consist of two structural domains, F(1) containing the extramembraneous catalytic core and F(0) containing the membrane proton channel, linked together by a central stalk and a peripheral stalk. During catalysis, ATP synthesis in the catalytic domain of F(1) is coupled via a rotary mechanism of the central stalk subunits to proton translocation.</text>
</comment>
<keyword evidence="8 11" id="KW-0472">Membrane</keyword>
<dbReference type="AlphaFoldDB" id="A0A3G3LLA7"/>
<evidence type="ECO:0000256" key="11">
    <source>
        <dbReference type="HAMAP-Rule" id="MF_01398"/>
    </source>
</evidence>
<keyword evidence="14" id="KW-0934">Plastid</keyword>
<dbReference type="HAMAP" id="MF_01398">
    <property type="entry name" value="ATP_synth_b_bprime"/>
    <property type="match status" value="1"/>
</dbReference>
<organism evidence="14">
    <name type="scientific">Discoplastis spathirhyncha</name>
    <dbReference type="NCBI Taxonomy" id="215771"/>
    <lineage>
        <taxon>Eukaryota</taxon>
        <taxon>Discoba</taxon>
        <taxon>Euglenozoa</taxon>
        <taxon>Euglenida</taxon>
        <taxon>Spirocuta</taxon>
        <taxon>Euglenophyceae</taxon>
        <taxon>Euglenales</taxon>
        <taxon>Phacaceae</taxon>
        <taxon>Discoplastis</taxon>
    </lineage>
</organism>
<keyword evidence="3 11" id="KW-0138">CF(0)</keyword>
<reference evidence="14" key="1">
    <citation type="journal article" date="2018" name="Sci. Rep.">
        <title>Dynamic evolution of inverted repeats in Euglenophyta plastid genomes.</title>
        <authorList>
            <person name="Karnkowska A."/>
            <person name="Bennett M.S."/>
            <person name="Triemer R.E."/>
        </authorList>
    </citation>
    <scope>NUCLEOTIDE SEQUENCE</scope>
</reference>
<feature type="coiled-coil region" evidence="13">
    <location>
        <begin position="56"/>
        <end position="123"/>
    </location>
</feature>
<keyword evidence="9 11" id="KW-0066">ATP synthesis</keyword>
<dbReference type="CDD" id="cd06503">
    <property type="entry name" value="ATP-synt_Fo_b"/>
    <property type="match status" value="1"/>
</dbReference>
<keyword evidence="11" id="KW-0793">Thylakoid</keyword>
<dbReference type="GeneID" id="38462408"/>
<dbReference type="GO" id="GO:0046933">
    <property type="term" value="F:proton-transporting ATP synthase activity, rotational mechanism"/>
    <property type="evidence" value="ECO:0007669"/>
    <property type="project" value="UniProtKB-UniRule"/>
</dbReference>
<keyword evidence="4 11" id="KW-0812">Transmembrane</keyword>
<comment type="subcellular location">
    <subcellularLocation>
        <location evidence="1">Membrane</location>
        <topology evidence="1">Single-pass membrane protein</topology>
    </subcellularLocation>
    <subcellularLocation>
        <location evidence="11">Plastid</location>
        <location evidence="11">Chloroplast thylakoid membrane</location>
        <topology evidence="11">Single-pass membrane protein</topology>
    </subcellularLocation>
</comment>
<dbReference type="GO" id="GO:0009535">
    <property type="term" value="C:chloroplast thylakoid membrane"/>
    <property type="evidence" value="ECO:0007669"/>
    <property type="project" value="UniProtKB-SubCell"/>
</dbReference>
<proteinExistence type="inferred from homology"/>
<dbReference type="Pfam" id="PF00430">
    <property type="entry name" value="ATP-synt_B"/>
    <property type="match status" value="1"/>
</dbReference>
<geneLocation type="chloroplast" evidence="14"/>
<keyword evidence="6 11" id="KW-1133">Transmembrane helix</keyword>
<comment type="subunit">
    <text evidence="11">F-type ATPases have 2 components, F(1) - the catalytic core - and F(0) - the membrane proton channel. F(1) has five subunits: alpha(3), beta(3), gamma(1), delta(1), epsilon(1). F(0) has four main subunits: a(1), b(1), b'(1) and c(10-14). The alpha and beta chains form an alternating ring which encloses part of the gamma chain. F(1) is attached to F(0) by a central stalk formed by the gamma and epsilon chains, while a peripheral stalk is formed by the delta, b and b' chains.</text>
</comment>
<evidence type="ECO:0000256" key="2">
    <source>
        <dbReference type="ARBA" id="ARBA00022448"/>
    </source>
</evidence>
<keyword evidence="5 11" id="KW-0375">Hydrogen ion transport</keyword>